<dbReference type="PANTHER" id="PTHR11795">
    <property type="entry name" value="BRANCHED-CHAIN AMINO ACID TRANSPORT SYSTEM PERMEASE PROTEIN LIVH"/>
    <property type="match status" value="1"/>
</dbReference>
<comment type="caution">
    <text evidence="10">The sequence shown here is derived from an EMBL/GenBank/DDBJ whole genome shotgun (WGS) entry which is preliminary data.</text>
</comment>
<feature type="transmembrane region" description="Helical" evidence="9">
    <location>
        <begin position="94"/>
        <end position="120"/>
    </location>
</feature>
<comment type="subcellular location">
    <subcellularLocation>
        <location evidence="1">Cell membrane</location>
        <topology evidence="1">Multi-pass membrane protein</topology>
    </subcellularLocation>
</comment>
<evidence type="ECO:0000256" key="4">
    <source>
        <dbReference type="ARBA" id="ARBA00022692"/>
    </source>
</evidence>
<dbReference type="GO" id="GO:0022857">
    <property type="term" value="F:transmembrane transporter activity"/>
    <property type="evidence" value="ECO:0007669"/>
    <property type="project" value="InterPro"/>
</dbReference>
<dbReference type="PANTHER" id="PTHR11795:SF442">
    <property type="entry name" value="ABC TRANSPORTER ATP-BINDING PROTEIN"/>
    <property type="match status" value="1"/>
</dbReference>
<evidence type="ECO:0000256" key="2">
    <source>
        <dbReference type="ARBA" id="ARBA00022448"/>
    </source>
</evidence>
<evidence type="ECO:0000313" key="10">
    <source>
        <dbReference type="EMBL" id="PSL02765.1"/>
    </source>
</evidence>
<dbReference type="RefSeq" id="WP_106537770.1">
    <property type="nucleotide sequence ID" value="NZ_PYGE01000009.1"/>
</dbReference>
<feature type="transmembrane region" description="Helical" evidence="9">
    <location>
        <begin position="188"/>
        <end position="212"/>
    </location>
</feature>
<dbReference type="Proteomes" id="UP000243528">
    <property type="component" value="Unassembled WGS sequence"/>
</dbReference>
<proteinExistence type="inferred from homology"/>
<evidence type="ECO:0000256" key="8">
    <source>
        <dbReference type="ARBA" id="ARBA00037998"/>
    </source>
</evidence>
<dbReference type="CDD" id="cd06582">
    <property type="entry name" value="TM_PBP1_LivH_like"/>
    <property type="match status" value="1"/>
</dbReference>
<protein>
    <submittedName>
        <fullName evidence="10">Amino acid/amide ABC transporter membrane protein 1 (HAAT family)</fullName>
    </submittedName>
</protein>
<feature type="transmembrane region" description="Helical" evidence="9">
    <location>
        <begin position="140"/>
        <end position="160"/>
    </location>
</feature>
<organism evidence="10 11">
    <name type="scientific">Haloactinopolyspora alba</name>
    <dbReference type="NCBI Taxonomy" id="648780"/>
    <lineage>
        <taxon>Bacteria</taxon>
        <taxon>Bacillati</taxon>
        <taxon>Actinomycetota</taxon>
        <taxon>Actinomycetes</taxon>
        <taxon>Jiangellales</taxon>
        <taxon>Jiangellaceae</taxon>
        <taxon>Haloactinopolyspora</taxon>
    </lineage>
</organism>
<gene>
    <name evidence="10" type="ORF">CLV30_10972</name>
</gene>
<evidence type="ECO:0000313" key="11">
    <source>
        <dbReference type="Proteomes" id="UP000243528"/>
    </source>
</evidence>
<dbReference type="InterPro" id="IPR052157">
    <property type="entry name" value="BCAA_transport_permease"/>
</dbReference>
<feature type="transmembrane region" description="Helical" evidence="9">
    <location>
        <begin position="37"/>
        <end position="54"/>
    </location>
</feature>
<keyword evidence="3" id="KW-1003">Cell membrane</keyword>
<evidence type="ECO:0000256" key="1">
    <source>
        <dbReference type="ARBA" id="ARBA00004651"/>
    </source>
</evidence>
<sequence>MGQVITIGLNGLTVAALYFLVASGLTLIFGMMRVVNLAHGAFYLLGGYVAFSVMDSTDSWGLGLAVALLTVGLLGVLMHQVLLRAIEQEDMRVALVTIGVSLVLADQMLVQYGGVAYSIAPPEALRGGVDIGVADIVYPRYRIFVLVLAVAVGLALWLFMSRTRFGMIIRAGVDDRDMVAATGINVRAVFAVVFFVGSALAGLAGAVGGGAFSLAPGTDVEYLLYSLIVVIVGGMGSVAGAAIGALLVGLVSQFALGYLPAMASVMTFALMIVVLAVRPQGLMGRPA</sequence>
<evidence type="ECO:0000256" key="5">
    <source>
        <dbReference type="ARBA" id="ARBA00022970"/>
    </source>
</evidence>
<evidence type="ECO:0000256" key="6">
    <source>
        <dbReference type="ARBA" id="ARBA00022989"/>
    </source>
</evidence>
<feature type="transmembrane region" description="Helical" evidence="9">
    <location>
        <begin position="255"/>
        <end position="277"/>
    </location>
</feature>
<feature type="transmembrane region" description="Helical" evidence="9">
    <location>
        <begin position="12"/>
        <end position="30"/>
    </location>
</feature>
<dbReference type="GO" id="GO:0005886">
    <property type="term" value="C:plasma membrane"/>
    <property type="evidence" value="ECO:0007669"/>
    <property type="project" value="UniProtKB-SubCell"/>
</dbReference>
<dbReference type="GO" id="GO:0006865">
    <property type="term" value="P:amino acid transport"/>
    <property type="evidence" value="ECO:0007669"/>
    <property type="project" value="UniProtKB-KW"/>
</dbReference>
<evidence type="ECO:0000256" key="7">
    <source>
        <dbReference type="ARBA" id="ARBA00023136"/>
    </source>
</evidence>
<keyword evidence="5" id="KW-0029">Amino-acid transport</keyword>
<dbReference type="InterPro" id="IPR001851">
    <property type="entry name" value="ABC_transp_permease"/>
</dbReference>
<keyword evidence="7 9" id="KW-0472">Membrane</keyword>
<name>A0A2P8DZW6_9ACTN</name>
<comment type="similarity">
    <text evidence="8">Belongs to the binding-protein-dependent transport system permease family. LivHM subfamily.</text>
</comment>
<dbReference type="OrthoDB" id="9807115at2"/>
<evidence type="ECO:0000256" key="3">
    <source>
        <dbReference type="ARBA" id="ARBA00022475"/>
    </source>
</evidence>
<dbReference type="Pfam" id="PF02653">
    <property type="entry name" value="BPD_transp_2"/>
    <property type="match status" value="1"/>
</dbReference>
<accession>A0A2P8DZW6</accession>
<feature type="transmembrane region" description="Helical" evidence="9">
    <location>
        <begin position="224"/>
        <end position="248"/>
    </location>
</feature>
<dbReference type="EMBL" id="PYGE01000009">
    <property type="protein sequence ID" value="PSL02765.1"/>
    <property type="molecule type" value="Genomic_DNA"/>
</dbReference>
<keyword evidence="6 9" id="KW-1133">Transmembrane helix</keyword>
<dbReference type="AlphaFoldDB" id="A0A2P8DZW6"/>
<keyword evidence="4 9" id="KW-0812">Transmembrane</keyword>
<evidence type="ECO:0000256" key="9">
    <source>
        <dbReference type="SAM" id="Phobius"/>
    </source>
</evidence>
<keyword evidence="2" id="KW-0813">Transport</keyword>
<feature type="transmembrane region" description="Helical" evidence="9">
    <location>
        <begin position="60"/>
        <end position="82"/>
    </location>
</feature>
<keyword evidence="11" id="KW-1185">Reference proteome</keyword>
<reference evidence="10 11" key="1">
    <citation type="submission" date="2018-03" db="EMBL/GenBank/DDBJ databases">
        <title>Genomic Encyclopedia of Archaeal and Bacterial Type Strains, Phase II (KMG-II): from individual species to whole genera.</title>
        <authorList>
            <person name="Goeker M."/>
        </authorList>
    </citation>
    <scope>NUCLEOTIDE SEQUENCE [LARGE SCALE GENOMIC DNA]</scope>
    <source>
        <strain evidence="10 11">DSM 45211</strain>
    </source>
</reference>